<dbReference type="Pfam" id="PF18480">
    <property type="entry name" value="DUF5615"/>
    <property type="match status" value="1"/>
</dbReference>
<keyword evidence="3" id="KW-1185">Reference proteome</keyword>
<gene>
    <name evidence="2" type="ORF">B879_03733</name>
</gene>
<evidence type="ECO:0000313" key="3">
    <source>
        <dbReference type="Proteomes" id="UP000004478"/>
    </source>
</evidence>
<sequence>MRLLFDQNISHRLVKQIIDLFPEAKQVRELGIENFSDRSIWEFAKEKEYIIVTFDGDFYDFSLVYGHPPKIVWLRCLNQTTKNIEVVLRKYHSKIMDFYLDKDLACLEIIQKF</sequence>
<dbReference type="InterPro" id="IPR041049">
    <property type="entry name" value="DUF5615"/>
</dbReference>
<dbReference type="OrthoDB" id="27473at2"/>
<reference evidence="2 3" key="1">
    <citation type="journal article" date="2012" name="J. Bacteriol.">
        <title>Draft Genome Sequence of Cecembia lonarensis Strain LW9T, Isolated from Lonar Lake, a Haloalkaline Lake in India.</title>
        <authorList>
            <person name="Shivaji S."/>
            <person name="Ara S."/>
            <person name="Singh A."/>
            <person name="Pinnaka A.K."/>
        </authorList>
    </citation>
    <scope>NUCLEOTIDE SEQUENCE [LARGE SCALE GENOMIC DNA]</scope>
    <source>
        <strain evidence="2 3">LW9</strain>
    </source>
</reference>
<accession>K1L6D7</accession>
<evidence type="ECO:0000259" key="1">
    <source>
        <dbReference type="Pfam" id="PF18480"/>
    </source>
</evidence>
<dbReference type="EMBL" id="AMGM01000103">
    <property type="protein sequence ID" value="EKB47652.1"/>
    <property type="molecule type" value="Genomic_DNA"/>
</dbReference>
<organism evidence="2 3">
    <name type="scientific">Cecembia lonarensis (strain CCUG 58316 / KCTC 22772 / LW9)</name>
    <dbReference type="NCBI Taxonomy" id="1225176"/>
    <lineage>
        <taxon>Bacteria</taxon>
        <taxon>Pseudomonadati</taxon>
        <taxon>Bacteroidota</taxon>
        <taxon>Cytophagia</taxon>
        <taxon>Cytophagales</taxon>
        <taxon>Cyclobacteriaceae</taxon>
        <taxon>Cecembia</taxon>
    </lineage>
</organism>
<evidence type="ECO:0000313" key="2">
    <source>
        <dbReference type="EMBL" id="EKB47652.1"/>
    </source>
</evidence>
<name>K1L6D7_CECL9</name>
<dbReference type="RefSeq" id="WP_009186746.1">
    <property type="nucleotide sequence ID" value="NZ_AMGM01000103.1"/>
</dbReference>
<dbReference type="Proteomes" id="UP000004478">
    <property type="component" value="Unassembled WGS sequence"/>
</dbReference>
<proteinExistence type="predicted"/>
<comment type="caution">
    <text evidence="2">The sequence shown here is derived from an EMBL/GenBank/DDBJ whole genome shotgun (WGS) entry which is preliminary data.</text>
</comment>
<dbReference type="AlphaFoldDB" id="K1L6D7"/>
<feature type="domain" description="DUF5615" evidence="1">
    <location>
        <begin position="1"/>
        <end position="109"/>
    </location>
</feature>
<protein>
    <recommendedName>
        <fullName evidence="1">DUF5615 domain-containing protein</fullName>
    </recommendedName>
</protein>